<evidence type="ECO:0000256" key="11">
    <source>
        <dbReference type="PROSITE-ProRule" id="PRU00284"/>
    </source>
</evidence>
<feature type="region of interest" description="Disordered" evidence="12">
    <location>
        <begin position="301"/>
        <end position="340"/>
    </location>
</feature>
<feature type="region of interest" description="Disordered" evidence="12">
    <location>
        <begin position="526"/>
        <end position="557"/>
    </location>
</feature>
<dbReference type="GO" id="GO:0005886">
    <property type="term" value="C:plasma membrane"/>
    <property type="evidence" value="ECO:0007669"/>
    <property type="project" value="UniProtKB-SubCell"/>
</dbReference>
<dbReference type="InterPro" id="IPR051310">
    <property type="entry name" value="MCP_chemotaxis"/>
</dbReference>
<keyword evidence="17" id="KW-1185">Reference proteome</keyword>
<feature type="transmembrane region" description="Helical" evidence="13">
    <location>
        <begin position="185"/>
        <end position="206"/>
    </location>
</feature>
<dbReference type="InterPro" id="IPR035440">
    <property type="entry name" value="4HB_MCP_dom_sf"/>
</dbReference>
<keyword evidence="3" id="KW-0488">Methylation</keyword>
<feature type="domain" description="HAMP" evidence="15">
    <location>
        <begin position="210"/>
        <end position="267"/>
    </location>
</feature>
<dbReference type="Gene3D" id="1.10.287.950">
    <property type="entry name" value="Methyl-accepting chemotaxis protein"/>
    <property type="match status" value="1"/>
</dbReference>
<dbReference type="AlphaFoldDB" id="A0A856QWR5"/>
<keyword evidence="6 13" id="KW-0812">Transmembrane</keyword>
<feature type="domain" description="Methyl-accepting transducer" evidence="14">
    <location>
        <begin position="272"/>
        <end position="501"/>
    </location>
</feature>
<evidence type="ECO:0000256" key="5">
    <source>
        <dbReference type="ARBA" id="ARBA00022519"/>
    </source>
</evidence>
<dbReference type="PRINTS" id="PR00260">
    <property type="entry name" value="CHEMTRNSDUCR"/>
</dbReference>
<keyword evidence="7 13" id="KW-1133">Transmembrane helix</keyword>
<feature type="compositionally biased region" description="Low complexity" evidence="12">
    <location>
        <begin position="526"/>
        <end position="548"/>
    </location>
</feature>
<evidence type="ECO:0000256" key="1">
    <source>
        <dbReference type="ARBA" id="ARBA00004429"/>
    </source>
</evidence>
<dbReference type="CDD" id="cd11386">
    <property type="entry name" value="MCP_signal"/>
    <property type="match status" value="1"/>
</dbReference>
<dbReference type="InterPro" id="IPR003660">
    <property type="entry name" value="HAMP_dom"/>
</dbReference>
<evidence type="ECO:0000256" key="13">
    <source>
        <dbReference type="SAM" id="Phobius"/>
    </source>
</evidence>
<evidence type="ECO:0000313" key="16">
    <source>
        <dbReference type="EMBL" id="QEM84240.2"/>
    </source>
</evidence>
<feature type="compositionally biased region" description="Polar residues" evidence="12">
    <location>
        <begin position="301"/>
        <end position="338"/>
    </location>
</feature>
<dbReference type="GO" id="GO:0007165">
    <property type="term" value="P:signal transduction"/>
    <property type="evidence" value="ECO:0007669"/>
    <property type="project" value="UniProtKB-KW"/>
</dbReference>
<dbReference type="Pfam" id="PF00015">
    <property type="entry name" value="MCPsignal"/>
    <property type="match status" value="1"/>
</dbReference>
<dbReference type="GO" id="GO:0004888">
    <property type="term" value="F:transmembrane signaling receptor activity"/>
    <property type="evidence" value="ECO:0007669"/>
    <property type="project" value="InterPro"/>
</dbReference>
<reference evidence="16" key="1">
    <citation type="submission" date="2021-02" db="EMBL/GenBank/DDBJ databases">
        <title>Strain Y2R2, a novel species of the genus Halomonas.</title>
        <authorList>
            <person name="Huang H."/>
        </authorList>
    </citation>
    <scope>NUCLEOTIDE SEQUENCE</scope>
    <source>
        <strain evidence="16">Y2R2</strain>
    </source>
</reference>
<comment type="similarity">
    <text evidence="10">Belongs to the methyl-accepting chemotaxis (MCP) protein family.</text>
</comment>
<dbReference type="Proteomes" id="UP000324285">
    <property type="component" value="Chromosome"/>
</dbReference>
<keyword evidence="9 11" id="KW-0807">Transducer</keyword>
<dbReference type="GO" id="GO:0006935">
    <property type="term" value="P:chemotaxis"/>
    <property type="evidence" value="ECO:0007669"/>
    <property type="project" value="UniProtKB-KW"/>
</dbReference>
<dbReference type="InterPro" id="IPR003122">
    <property type="entry name" value="Tar_rcpt_lig-bd"/>
</dbReference>
<protein>
    <submittedName>
        <fullName evidence="16">Tar ligand binding domain-containing protein</fullName>
    </submittedName>
</protein>
<dbReference type="EMBL" id="CP038437">
    <property type="protein sequence ID" value="QEM84240.2"/>
    <property type="molecule type" value="Genomic_DNA"/>
</dbReference>
<evidence type="ECO:0000256" key="8">
    <source>
        <dbReference type="ARBA" id="ARBA00023136"/>
    </source>
</evidence>
<evidence type="ECO:0000259" key="15">
    <source>
        <dbReference type="PROSITE" id="PS50885"/>
    </source>
</evidence>
<name>A0A856QWR5_9GAMM</name>
<evidence type="ECO:0000256" key="3">
    <source>
        <dbReference type="ARBA" id="ARBA00022481"/>
    </source>
</evidence>
<dbReference type="Pfam" id="PF02203">
    <property type="entry name" value="TarH"/>
    <property type="match status" value="1"/>
</dbReference>
<dbReference type="InterPro" id="IPR004089">
    <property type="entry name" value="MCPsignal_dom"/>
</dbReference>
<proteinExistence type="inferred from homology"/>
<dbReference type="SUPFAM" id="SSF58104">
    <property type="entry name" value="Methyl-accepting chemotaxis protein (MCP) signaling domain"/>
    <property type="match status" value="1"/>
</dbReference>
<organism evidence="16 17">
    <name type="scientific">Halomonas binhaiensis</name>
    <dbReference type="NCBI Taxonomy" id="2562282"/>
    <lineage>
        <taxon>Bacteria</taxon>
        <taxon>Pseudomonadati</taxon>
        <taxon>Pseudomonadota</taxon>
        <taxon>Gammaproteobacteria</taxon>
        <taxon>Oceanospirillales</taxon>
        <taxon>Halomonadaceae</taxon>
        <taxon>Halomonas</taxon>
    </lineage>
</organism>
<dbReference type="FunFam" id="1.10.287.950:FF:000001">
    <property type="entry name" value="Methyl-accepting chemotaxis sensory transducer"/>
    <property type="match status" value="1"/>
</dbReference>
<accession>A0A856QWR5</accession>
<evidence type="ECO:0000256" key="4">
    <source>
        <dbReference type="ARBA" id="ARBA00022500"/>
    </source>
</evidence>
<evidence type="ECO:0000256" key="9">
    <source>
        <dbReference type="ARBA" id="ARBA00023224"/>
    </source>
</evidence>
<dbReference type="SMART" id="SM00283">
    <property type="entry name" value="MA"/>
    <property type="match status" value="1"/>
</dbReference>
<keyword evidence="8 13" id="KW-0472">Membrane</keyword>
<evidence type="ECO:0000313" key="17">
    <source>
        <dbReference type="Proteomes" id="UP000324285"/>
    </source>
</evidence>
<dbReference type="PROSITE" id="PS50111">
    <property type="entry name" value="CHEMOTAXIS_TRANSDUC_2"/>
    <property type="match status" value="1"/>
</dbReference>
<dbReference type="SUPFAM" id="SSF47170">
    <property type="entry name" value="Aspartate receptor, ligand-binding domain"/>
    <property type="match status" value="1"/>
</dbReference>
<evidence type="ECO:0000259" key="14">
    <source>
        <dbReference type="PROSITE" id="PS50111"/>
    </source>
</evidence>
<evidence type="ECO:0000256" key="10">
    <source>
        <dbReference type="ARBA" id="ARBA00029447"/>
    </source>
</evidence>
<keyword evidence="2" id="KW-1003">Cell membrane</keyword>
<sequence>MRWSLVLCLFATLVTILSGLGLYTSAISESSIRELNEVNVDQRTMLNRAISTQLVTQVGMRDIRARLLANDWHDKPEELKQDVTGLDKNIDDLNQLIKSFFALPTQPDQTELLSNIRTTYDTLLNDGLLPQRQRLADDNVGAFTRNAPDVQKMVDSFEQACLNFFYTATDQGTTLYRDFLAQTKLMQWCIVVVLSIAIITIIGMLWDTTVNVARPLTGLITYFGAVEKGDLSHKIPLIGNKASIPICIGRLYTSLAQMQEGLVNIVGTARSSGELIYQGSQHIASGNNDLSARTEQQAASLEETASSMEELSSTVGQNADNARQASQLAREASSSASQGGEVVNEVIETMQGIRTGSHRVADIISTIDAIAFQTNILALNASVEAARAGEHGRGFAVVAEEVRKLASRSSGAASEIRELIDASLKQVEAGSMRVDDAGRVMKEVVSSVARVSDIMDEIASASIEQSHGIQQINDAVTQMEQVTQQNAQLVQQSATASTQLEAEARRLTTTMGHFLLTEFSASSQASIASSPHSSSHSPSLSSANIPSQRETEEWEAF</sequence>
<dbReference type="PANTHER" id="PTHR43531:SF14">
    <property type="entry name" value="METHYL-ACCEPTING CHEMOTAXIS PROTEIN I-RELATED"/>
    <property type="match status" value="1"/>
</dbReference>
<keyword evidence="4" id="KW-0145">Chemotaxis</keyword>
<keyword evidence="5" id="KW-0997">Cell inner membrane</keyword>
<dbReference type="PANTHER" id="PTHR43531">
    <property type="entry name" value="PROTEIN ICFG"/>
    <property type="match status" value="1"/>
</dbReference>
<dbReference type="InterPro" id="IPR004090">
    <property type="entry name" value="Chemotax_Me-accpt_rcpt"/>
</dbReference>
<gene>
    <name evidence="16" type="ORF">E4T21_21125</name>
</gene>
<evidence type="ECO:0000256" key="6">
    <source>
        <dbReference type="ARBA" id="ARBA00022692"/>
    </source>
</evidence>
<evidence type="ECO:0000256" key="12">
    <source>
        <dbReference type="SAM" id="MobiDB-lite"/>
    </source>
</evidence>
<evidence type="ECO:0000256" key="2">
    <source>
        <dbReference type="ARBA" id="ARBA00022475"/>
    </source>
</evidence>
<evidence type="ECO:0000256" key="7">
    <source>
        <dbReference type="ARBA" id="ARBA00022989"/>
    </source>
</evidence>
<dbReference type="PROSITE" id="PS50885">
    <property type="entry name" value="HAMP"/>
    <property type="match status" value="1"/>
</dbReference>
<dbReference type="KEGG" id="hbh:E4T21_21125"/>
<comment type="subcellular location">
    <subcellularLocation>
        <location evidence="1">Cell inner membrane</location>
        <topology evidence="1">Multi-pass membrane protein</topology>
    </subcellularLocation>
</comment>